<dbReference type="EMBL" id="BTSX01000005">
    <property type="protein sequence ID" value="GMS98778.1"/>
    <property type="molecule type" value="Genomic_DNA"/>
</dbReference>
<feature type="compositionally biased region" description="Basic and acidic residues" evidence="1">
    <location>
        <begin position="48"/>
        <end position="60"/>
    </location>
</feature>
<dbReference type="AlphaFoldDB" id="A0AAV5TXJ1"/>
<comment type="caution">
    <text evidence="2">The sequence shown here is derived from an EMBL/GenBank/DDBJ whole genome shotgun (WGS) entry which is preliminary data.</text>
</comment>
<feature type="non-terminal residue" evidence="2">
    <location>
        <position position="1"/>
    </location>
</feature>
<feature type="non-terminal residue" evidence="2">
    <location>
        <position position="103"/>
    </location>
</feature>
<feature type="compositionally biased region" description="Basic residues" evidence="1">
    <location>
        <begin position="93"/>
        <end position="103"/>
    </location>
</feature>
<name>A0AAV5TXJ1_9BILA</name>
<reference evidence="2" key="1">
    <citation type="submission" date="2023-10" db="EMBL/GenBank/DDBJ databases">
        <title>Genome assembly of Pristionchus species.</title>
        <authorList>
            <person name="Yoshida K."/>
            <person name="Sommer R.J."/>
        </authorList>
    </citation>
    <scope>NUCLEOTIDE SEQUENCE</scope>
    <source>
        <strain evidence="2">RS0144</strain>
    </source>
</reference>
<evidence type="ECO:0000313" key="3">
    <source>
        <dbReference type="Proteomes" id="UP001432027"/>
    </source>
</evidence>
<keyword evidence="3" id="KW-1185">Reference proteome</keyword>
<proteinExistence type="predicted"/>
<sequence length="103" mass="10990">SAAAAAPKVDPSTNPKAVDKNPEDQKEQPKTDTPNKNKNLTTNMKAIEATRKDLIEDKKAPAASTHPGKTPTKDAATTETQGITPVPMPMNQSKKRTGVGRDE</sequence>
<evidence type="ECO:0000313" key="2">
    <source>
        <dbReference type="EMBL" id="GMS98778.1"/>
    </source>
</evidence>
<protein>
    <submittedName>
        <fullName evidence="2">Uncharacterized protein</fullName>
    </submittedName>
</protein>
<feature type="compositionally biased region" description="Basic and acidic residues" evidence="1">
    <location>
        <begin position="17"/>
        <end position="35"/>
    </location>
</feature>
<feature type="region of interest" description="Disordered" evidence="1">
    <location>
        <begin position="1"/>
        <end position="103"/>
    </location>
</feature>
<dbReference type="Proteomes" id="UP001432027">
    <property type="component" value="Unassembled WGS sequence"/>
</dbReference>
<evidence type="ECO:0000256" key="1">
    <source>
        <dbReference type="SAM" id="MobiDB-lite"/>
    </source>
</evidence>
<organism evidence="2 3">
    <name type="scientific">Pristionchus entomophagus</name>
    <dbReference type="NCBI Taxonomy" id="358040"/>
    <lineage>
        <taxon>Eukaryota</taxon>
        <taxon>Metazoa</taxon>
        <taxon>Ecdysozoa</taxon>
        <taxon>Nematoda</taxon>
        <taxon>Chromadorea</taxon>
        <taxon>Rhabditida</taxon>
        <taxon>Rhabditina</taxon>
        <taxon>Diplogasteromorpha</taxon>
        <taxon>Diplogasteroidea</taxon>
        <taxon>Neodiplogasteridae</taxon>
        <taxon>Pristionchus</taxon>
    </lineage>
</organism>
<accession>A0AAV5TXJ1</accession>
<gene>
    <name evidence="2" type="ORF">PENTCL1PPCAC_20953</name>
</gene>